<gene>
    <name evidence="1" type="ORF">GOQ30_05840</name>
</gene>
<proteinExistence type="predicted"/>
<dbReference type="PANTHER" id="PTHR41339:SF1">
    <property type="entry name" value="SECRETED PROTEIN"/>
    <property type="match status" value="1"/>
</dbReference>
<dbReference type="OrthoDB" id="1521716at2"/>
<name>A0A6I4IGI6_9FLAO</name>
<evidence type="ECO:0000313" key="2">
    <source>
        <dbReference type="Proteomes" id="UP000431264"/>
    </source>
</evidence>
<keyword evidence="2" id="KW-1185">Reference proteome</keyword>
<dbReference type="Proteomes" id="UP000431264">
    <property type="component" value="Unassembled WGS sequence"/>
</dbReference>
<accession>A0A6I4IGI6</accession>
<evidence type="ECO:0008006" key="3">
    <source>
        <dbReference type="Google" id="ProtNLM"/>
    </source>
</evidence>
<dbReference type="PANTHER" id="PTHR41339">
    <property type="entry name" value="LIPL48"/>
    <property type="match status" value="1"/>
</dbReference>
<dbReference type="EMBL" id="WQLW01000003">
    <property type="protein sequence ID" value="MVO08684.1"/>
    <property type="molecule type" value="Genomic_DNA"/>
</dbReference>
<dbReference type="InterPro" id="IPR011050">
    <property type="entry name" value="Pectin_lyase_fold/virulence"/>
</dbReference>
<reference evidence="2" key="1">
    <citation type="submission" date="2019-05" db="EMBL/GenBank/DDBJ databases">
        <title>Flavobacterium profundi sp. nov., isolated from a deep-sea seamount.</title>
        <authorList>
            <person name="Zhang D.-C."/>
        </authorList>
    </citation>
    <scope>NUCLEOTIDE SEQUENCE [LARGE SCALE GENOMIC DNA]</scope>
    <source>
        <strain evidence="2">TP390</strain>
    </source>
</reference>
<protein>
    <recommendedName>
        <fullName evidence="3">T9SS C-terminal target domain-containing protein</fullName>
    </recommendedName>
</protein>
<organism evidence="1 2">
    <name type="scientific">Flavobacterium profundi</name>
    <dbReference type="NCBI Taxonomy" id="1774945"/>
    <lineage>
        <taxon>Bacteria</taxon>
        <taxon>Pseudomonadati</taxon>
        <taxon>Bacteroidota</taxon>
        <taxon>Flavobacteriia</taxon>
        <taxon>Flavobacteriales</taxon>
        <taxon>Flavobacteriaceae</taxon>
        <taxon>Flavobacterium</taxon>
    </lineage>
</organism>
<evidence type="ECO:0000313" key="1">
    <source>
        <dbReference type="EMBL" id="MVO08684.1"/>
    </source>
</evidence>
<dbReference type="RefSeq" id="WP_140997079.1">
    <property type="nucleotide sequence ID" value="NZ_VDCZ01000003.1"/>
</dbReference>
<dbReference type="AlphaFoldDB" id="A0A6I4IGI6"/>
<sequence>MKTNLLFLTIVFGLSFSIYAQSGLGLNEKENILEYWTEFDPKKKEYREPKKILAGYISQNTTLSSRDTYLLEGTVYVVNNAVLTIEQGTVIRGDAKTCGTLVITKGAKIIAEGTESFPIVFTTNKDTYSRKPGDWGGIIIMGDAPINNFGGVGILNFDLDPTYNRYGGTNAESSAGVLKYVRVEYAGKKASSKKEFNAISFAGVGSQTKIENVQVSYSDDDSFEFYGGSVKLKNLISYRASDDDFDFTQGVQADITNSIAIRNPYSSDLENSRCLEINSNDDVEKFDPLRKKTNVKASNMVLVNTEDNNQGLIKEAIFVSNESMLNFTNSVVFGFKDLLMLKDFTILEEFEQHIKLRELVVGHCDNTISSLKPKDLLTLDVDYLFSRNNVKVSDGKIEDYFMNSDVLQTPDFRYLKIERTNNNLVNK</sequence>
<comment type="caution">
    <text evidence="1">The sequence shown here is derived from an EMBL/GenBank/DDBJ whole genome shotgun (WGS) entry which is preliminary data.</text>
</comment>
<dbReference type="SUPFAM" id="SSF51126">
    <property type="entry name" value="Pectin lyase-like"/>
    <property type="match status" value="1"/>
</dbReference>